<proteinExistence type="predicted"/>
<dbReference type="Pfam" id="PF01636">
    <property type="entry name" value="APH"/>
    <property type="match status" value="1"/>
</dbReference>
<organism evidence="2 3">
    <name type="scientific">Halomicronema hongdechloris C2206</name>
    <dbReference type="NCBI Taxonomy" id="1641165"/>
    <lineage>
        <taxon>Bacteria</taxon>
        <taxon>Bacillati</taxon>
        <taxon>Cyanobacteriota</taxon>
        <taxon>Cyanophyceae</taxon>
        <taxon>Nodosilineales</taxon>
        <taxon>Nodosilineaceae</taxon>
        <taxon>Halomicronema</taxon>
    </lineage>
</organism>
<gene>
    <name evidence="2" type="primary">nahK</name>
    <name evidence="2" type="ORF">XM38_047490</name>
</gene>
<dbReference type="InterPro" id="IPR050249">
    <property type="entry name" value="Pseudomonas-type_ThrB"/>
</dbReference>
<reference evidence="2 3" key="1">
    <citation type="journal article" date="2016" name="Biochim. Biophys. Acta">
        <title>Characterization of red-shifted phycobilisomes isolated from the chlorophyll f-containing cyanobacterium Halomicronema hongdechloris.</title>
        <authorList>
            <person name="Li Y."/>
            <person name="Lin Y."/>
            <person name="Garvey C.J."/>
            <person name="Birch D."/>
            <person name="Corkery R.W."/>
            <person name="Loughlin P.C."/>
            <person name="Scheer H."/>
            <person name="Willows R.D."/>
            <person name="Chen M."/>
        </authorList>
    </citation>
    <scope>NUCLEOTIDE SEQUENCE [LARGE SCALE GENOMIC DNA]</scope>
    <source>
        <strain evidence="2 3">C2206</strain>
    </source>
</reference>
<evidence type="ECO:0000259" key="1">
    <source>
        <dbReference type="Pfam" id="PF01636"/>
    </source>
</evidence>
<dbReference type="InterPro" id="IPR002575">
    <property type="entry name" value="Aminoglycoside_PTrfase"/>
</dbReference>
<dbReference type="EMBL" id="CP021983">
    <property type="protein sequence ID" value="ASC73777.1"/>
    <property type="molecule type" value="Genomic_DNA"/>
</dbReference>
<keyword evidence="2" id="KW-0808">Transferase</keyword>
<evidence type="ECO:0000313" key="3">
    <source>
        <dbReference type="Proteomes" id="UP000191901"/>
    </source>
</evidence>
<keyword evidence="3" id="KW-1185">Reference proteome</keyword>
<dbReference type="Proteomes" id="UP000191901">
    <property type="component" value="Chromosome"/>
</dbReference>
<evidence type="ECO:0000313" key="2">
    <source>
        <dbReference type="EMBL" id="ASC73777.1"/>
    </source>
</evidence>
<dbReference type="RefSeq" id="WP_080805510.1">
    <property type="nucleotide sequence ID" value="NZ_CP021983.2"/>
</dbReference>
<dbReference type="PANTHER" id="PTHR21064">
    <property type="entry name" value="AMINOGLYCOSIDE PHOSPHOTRANSFERASE DOMAIN-CONTAINING PROTEIN-RELATED"/>
    <property type="match status" value="1"/>
</dbReference>
<dbReference type="Gene3D" id="3.90.1200.10">
    <property type="match status" value="1"/>
</dbReference>
<feature type="domain" description="Aminoglycoside phosphotransferase" evidence="1">
    <location>
        <begin position="34"/>
        <end position="275"/>
    </location>
</feature>
<dbReference type="EC" id="2.7.1.162" evidence="2"/>
<dbReference type="KEGG" id="hhg:XM38_047490"/>
<dbReference type="SUPFAM" id="SSF56112">
    <property type="entry name" value="Protein kinase-like (PK-like)"/>
    <property type="match status" value="1"/>
</dbReference>
<dbReference type="AlphaFoldDB" id="A0A1Z3HUH2"/>
<dbReference type="GO" id="GO:0016301">
    <property type="term" value="F:kinase activity"/>
    <property type="evidence" value="ECO:0007669"/>
    <property type="project" value="UniProtKB-KW"/>
</dbReference>
<dbReference type="PANTHER" id="PTHR21064:SF5">
    <property type="entry name" value="SLR1880 PROTEIN"/>
    <property type="match status" value="1"/>
</dbReference>
<dbReference type="InterPro" id="IPR011009">
    <property type="entry name" value="Kinase-like_dom_sf"/>
</dbReference>
<protein>
    <submittedName>
        <fullName evidence="2">N-acetylhexosamine 1-kinase</fullName>
        <ecNumber evidence="2">2.7.1.162</ecNumber>
    </submittedName>
</protein>
<sequence length="378" mass="42458">MSSQRPGSLVTSRQNQSAILAIAQRFAQGPVTHLAPLGHGNINHTFLVQVHRGQPFVLQRLNPRVFPHPQQVISNLRTVNEHGQQRLQHASLPRRWELPQLLPTDAGDDYWIDDTGVLWRALSFVANTQVVETLQDDHQAKEVGYALGLFHWLLSDLSPHRLADTLEGFHITPGYLAHYEQVQATTTVPNSPEVAYCRQCICDRTALVPVLETAKARGQLPLRLMHGDPKVNNVLFDNQTDQAVSLIDLDTVKPGLVQYDIGDCLRSGCNPAGEETEQLDTVDFDLDRCQALLQGYCTAAHAYLTPADYHYIYDATRLIAFELGLRFFTDYLAGNVYFRASHPDHNLMRALVQFRLTERIEAQAAAMQQLIGELLRSP</sequence>
<name>A0A1Z3HUH2_9CYAN</name>
<dbReference type="STRING" id="1641165.XM38_02185"/>
<dbReference type="OrthoDB" id="526037at2"/>
<accession>A0A1Z3HUH2</accession>